<dbReference type="GO" id="GO:0000160">
    <property type="term" value="P:phosphorelay signal transduction system"/>
    <property type="evidence" value="ECO:0007669"/>
    <property type="project" value="UniProtKB-KW"/>
</dbReference>
<dbReference type="PANTHER" id="PTHR42713:SF3">
    <property type="entry name" value="TRANSCRIPTIONAL REGULATORY PROTEIN HPTR"/>
    <property type="match status" value="1"/>
</dbReference>
<dbReference type="PROSITE" id="PS50110">
    <property type="entry name" value="RESPONSE_REGULATORY"/>
    <property type="match status" value="1"/>
</dbReference>
<dbReference type="Proteomes" id="UP000193006">
    <property type="component" value="Chromosome"/>
</dbReference>
<dbReference type="InterPro" id="IPR018062">
    <property type="entry name" value="HTH_AraC-typ_CS"/>
</dbReference>
<gene>
    <name evidence="11" type="ORF">BkAM31D_15940</name>
</gene>
<evidence type="ECO:0000256" key="4">
    <source>
        <dbReference type="ARBA" id="ARBA00023012"/>
    </source>
</evidence>
<dbReference type="InterPro" id="IPR011006">
    <property type="entry name" value="CheY-like_superfamily"/>
</dbReference>
<evidence type="ECO:0000256" key="6">
    <source>
        <dbReference type="ARBA" id="ARBA00023125"/>
    </source>
</evidence>
<protein>
    <submittedName>
        <fullName evidence="11">Putative response regulatory protein</fullName>
    </submittedName>
</protein>
<dbReference type="Gene3D" id="1.10.10.60">
    <property type="entry name" value="Homeodomain-like"/>
    <property type="match status" value="2"/>
</dbReference>
<keyword evidence="4" id="KW-0902">Two-component regulatory system</keyword>
<organism evidence="11 12">
    <name type="scientific">Halalkalibacter krulwichiae</name>
    <dbReference type="NCBI Taxonomy" id="199441"/>
    <lineage>
        <taxon>Bacteria</taxon>
        <taxon>Bacillati</taxon>
        <taxon>Bacillota</taxon>
        <taxon>Bacilli</taxon>
        <taxon>Bacillales</taxon>
        <taxon>Bacillaceae</taxon>
        <taxon>Halalkalibacter</taxon>
    </lineage>
</organism>
<dbReference type="GO" id="GO:0003700">
    <property type="term" value="F:DNA-binding transcription factor activity"/>
    <property type="evidence" value="ECO:0007669"/>
    <property type="project" value="InterPro"/>
</dbReference>
<keyword evidence="12" id="KW-1185">Reference proteome</keyword>
<dbReference type="CDD" id="cd17536">
    <property type="entry name" value="REC_YesN-like"/>
    <property type="match status" value="1"/>
</dbReference>
<dbReference type="PANTHER" id="PTHR42713">
    <property type="entry name" value="HISTIDINE KINASE-RELATED"/>
    <property type="match status" value="1"/>
</dbReference>
<evidence type="ECO:0000313" key="12">
    <source>
        <dbReference type="Proteomes" id="UP000193006"/>
    </source>
</evidence>
<accession>A0A1X9MCR2</accession>
<dbReference type="AlphaFoldDB" id="A0A1X9MCR2"/>
<evidence type="ECO:0000256" key="7">
    <source>
        <dbReference type="ARBA" id="ARBA00023163"/>
    </source>
</evidence>
<dbReference type="EMBL" id="CP020814">
    <property type="protein sequence ID" value="ARK31225.1"/>
    <property type="molecule type" value="Genomic_DNA"/>
</dbReference>
<dbReference type="KEGG" id="bkw:BkAM31D_15940"/>
<dbReference type="InterPro" id="IPR051552">
    <property type="entry name" value="HptR"/>
</dbReference>
<feature type="domain" description="Response regulatory" evidence="10">
    <location>
        <begin position="2"/>
        <end position="119"/>
    </location>
</feature>
<evidence type="ECO:0000256" key="8">
    <source>
        <dbReference type="PROSITE-ProRule" id="PRU00169"/>
    </source>
</evidence>
<dbReference type="InterPro" id="IPR001789">
    <property type="entry name" value="Sig_transdc_resp-reg_receiver"/>
</dbReference>
<dbReference type="PROSITE" id="PS01124">
    <property type="entry name" value="HTH_ARAC_FAMILY_2"/>
    <property type="match status" value="1"/>
</dbReference>
<comment type="subcellular location">
    <subcellularLocation>
        <location evidence="1">Cytoplasm</location>
    </subcellularLocation>
</comment>
<dbReference type="PROSITE" id="PS00041">
    <property type="entry name" value="HTH_ARAC_FAMILY_1"/>
    <property type="match status" value="1"/>
</dbReference>
<dbReference type="Pfam" id="PF12833">
    <property type="entry name" value="HTH_18"/>
    <property type="match status" value="1"/>
</dbReference>
<dbReference type="Pfam" id="PF00072">
    <property type="entry name" value="Response_reg"/>
    <property type="match status" value="1"/>
</dbReference>
<dbReference type="SUPFAM" id="SSF52172">
    <property type="entry name" value="CheY-like"/>
    <property type="match status" value="1"/>
</dbReference>
<feature type="modified residue" description="4-aspartylphosphate" evidence="8">
    <location>
        <position position="54"/>
    </location>
</feature>
<keyword evidence="7" id="KW-0804">Transcription</keyword>
<dbReference type="PRINTS" id="PR00032">
    <property type="entry name" value="HTHARAC"/>
</dbReference>
<dbReference type="InterPro" id="IPR020449">
    <property type="entry name" value="Tscrpt_reg_AraC-type_HTH"/>
</dbReference>
<dbReference type="SMART" id="SM00448">
    <property type="entry name" value="REC"/>
    <property type="match status" value="1"/>
</dbReference>
<keyword evidence="6" id="KW-0238">DNA-binding</keyword>
<evidence type="ECO:0000313" key="11">
    <source>
        <dbReference type="EMBL" id="ARK31225.1"/>
    </source>
</evidence>
<keyword evidence="3 8" id="KW-0597">Phosphoprotein</keyword>
<dbReference type="SMART" id="SM00342">
    <property type="entry name" value="HTH_ARAC"/>
    <property type="match status" value="1"/>
</dbReference>
<keyword evidence="5" id="KW-0805">Transcription regulation</keyword>
<dbReference type="Gene3D" id="3.40.50.2300">
    <property type="match status" value="1"/>
</dbReference>
<reference evidence="11 12" key="1">
    <citation type="submission" date="2017-04" db="EMBL/GenBank/DDBJ databases">
        <title>Bacillus krulwichiae AM31D Genome sequencing and assembly.</title>
        <authorList>
            <person name="Krulwich T.A."/>
            <person name="Anastor L."/>
            <person name="Ehrlich R."/>
            <person name="Ehrlich G.D."/>
            <person name="Janto B."/>
        </authorList>
    </citation>
    <scope>NUCLEOTIDE SEQUENCE [LARGE SCALE GENOMIC DNA]</scope>
    <source>
        <strain evidence="11 12">AM31D</strain>
    </source>
</reference>
<dbReference type="STRING" id="199441.BkAM31D_15940"/>
<evidence type="ECO:0000259" key="9">
    <source>
        <dbReference type="PROSITE" id="PS01124"/>
    </source>
</evidence>
<evidence type="ECO:0000256" key="3">
    <source>
        <dbReference type="ARBA" id="ARBA00022553"/>
    </source>
</evidence>
<dbReference type="InterPro" id="IPR009057">
    <property type="entry name" value="Homeodomain-like_sf"/>
</dbReference>
<evidence type="ECO:0000256" key="5">
    <source>
        <dbReference type="ARBA" id="ARBA00023015"/>
    </source>
</evidence>
<evidence type="ECO:0000259" key="10">
    <source>
        <dbReference type="PROSITE" id="PS50110"/>
    </source>
</evidence>
<evidence type="ECO:0000256" key="1">
    <source>
        <dbReference type="ARBA" id="ARBA00004496"/>
    </source>
</evidence>
<proteinExistence type="predicted"/>
<dbReference type="SUPFAM" id="SSF46689">
    <property type="entry name" value="Homeodomain-like"/>
    <property type="match status" value="2"/>
</dbReference>
<dbReference type="GO" id="GO:0005737">
    <property type="term" value="C:cytoplasm"/>
    <property type="evidence" value="ECO:0007669"/>
    <property type="project" value="UniProtKB-SubCell"/>
</dbReference>
<dbReference type="GO" id="GO:0043565">
    <property type="term" value="F:sequence-specific DNA binding"/>
    <property type="evidence" value="ECO:0007669"/>
    <property type="project" value="InterPro"/>
</dbReference>
<dbReference type="RefSeq" id="WP_066150898.1">
    <property type="nucleotide sequence ID" value="NZ_CP020814.1"/>
</dbReference>
<feature type="domain" description="HTH araC/xylS-type" evidence="9">
    <location>
        <begin position="410"/>
        <end position="508"/>
    </location>
</feature>
<evidence type="ECO:0000256" key="2">
    <source>
        <dbReference type="ARBA" id="ARBA00022490"/>
    </source>
</evidence>
<name>A0A1X9MCR2_9BACI</name>
<keyword evidence="2" id="KW-0963">Cytoplasm</keyword>
<sequence length="515" mass="61587">MKAIIVDDEKHVREGLLLLVDWEKHGIDQVLEAVDGKQAMSYISEYKPEIIFTDMNMPRCDGIDLLKWIDSCKLNAKTIVLSGYDDFRYTKNAITFGSFDYLLKPINPDELDETVTRAIKKWKEENRERLMLLENEKVIIDRLLTTNLQQSTMLDQVVQQISKREAIDIKIENYTIVIIPMDVLTRLRFDDDEDKAFNHLLPICNNILTKRHGIAFRHTNKKELILLFWQPLYVKKVVSQITFALRSTLQFECMPIIGRTVMNLNEAYDTATQLIGSLNLLSKNHYNKKSAEQYIYLLDQAEEVRWAIQSGNMEQLDQVILPLFDQIMEDRSFTVEQLKSWENQFDMLREHWLKEYEIKQLNVSYRRLEYWDDYGNFSFELFKKEKLKEFHELMQLVYNVKFKKEESTVQRIEEYIRLNYQKDIKLQDIAERFYLSREYISRKFKQEYHATITDYMTRIRIEKAKELLENPFLKIYEIAIAVGYQNDKYFIKVFKKIEGITPKDYRNKIKSVRSE</sequence>
<dbReference type="InterPro" id="IPR018060">
    <property type="entry name" value="HTH_AraC"/>
</dbReference>